<feature type="domain" description="Arabidopsis retrotransposon Orf1 C-terminal" evidence="2">
    <location>
        <begin position="32"/>
        <end position="151"/>
    </location>
</feature>
<keyword evidence="4" id="KW-1185">Reference proteome</keyword>
<dbReference type="Pfam" id="PF03078">
    <property type="entry name" value="ATHILA"/>
    <property type="match status" value="1"/>
</dbReference>
<dbReference type="AlphaFoldDB" id="A0A9D5CZ39"/>
<protein>
    <recommendedName>
        <fullName evidence="2">Arabidopsis retrotransposon Orf1 C-terminal domain-containing protein</fullName>
    </recommendedName>
</protein>
<gene>
    <name evidence="3" type="ORF">J5N97_009834</name>
</gene>
<organism evidence="3 4">
    <name type="scientific">Dioscorea zingiberensis</name>
    <dbReference type="NCBI Taxonomy" id="325984"/>
    <lineage>
        <taxon>Eukaryota</taxon>
        <taxon>Viridiplantae</taxon>
        <taxon>Streptophyta</taxon>
        <taxon>Embryophyta</taxon>
        <taxon>Tracheophyta</taxon>
        <taxon>Spermatophyta</taxon>
        <taxon>Magnoliopsida</taxon>
        <taxon>Liliopsida</taxon>
        <taxon>Dioscoreales</taxon>
        <taxon>Dioscoreaceae</taxon>
        <taxon>Dioscorea</taxon>
    </lineage>
</organism>
<feature type="region of interest" description="Disordered" evidence="1">
    <location>
        <begin position="1"/>
        <end position="21"/>
    </location>
</feature>
<dbReference type="Proteomes" id="UP001085076">
    <property type="component" value="Miscellaneous, Linkage group lg02"/>
</dbReference>
<reference evidence="3" key="1">
    <citation type="submission" date="2021-03" db="EMBL/GenBank/DDBJ databases">
        <authorList>
            <person name="Li Z."/>
            <person name="Yang C."/>
        </authorList>
    </citation>
    <scope>NUCLEOTIDE SEQUENCE</scope>
    <source>
        <strain evidence="3">Dzin_1.0</strain>
        <tissue evidence="3">Leaf</tissue>
    </source>
</reference>
<evidence type="ECO:0000313" key="4">
    <source>
        <dbReference type="Proteomes" id="UP001085076"/>
    </source>
</evidence>
<sequence length="214" mass="24659">MPRKVVASKKRRTREGSSTTPHFEEDRFFHRYQRLAAKSFGRTRYIYWGVVTQLWIADWVQSMLGVGGWDKVFSINHETFREATLEVLSTFEAYRSSIQERSLIAISFQLFGEKRTMSYTLFSLLMGFYDMEALHTREHREGTHTRLRTITAGPYITHLIIGMGLEEKTEGMERLQLMAAMGMSTLCQMGLVKHVGGRYILVGQSADSSDDVRL</sequence>
<comment type="caution">
    <text evidence="3">The sequence shown here is derived from an EMBL/GenBank/DDBJ whole genome shotgun (WGS) entry which is preliminary data.</text>
</comment>
<name>A0A9D5CZ39_9LILI</name>
<reference evidence="3" key="2">
    <citation type="journal article" date="2022" name="Hortic Res">
        <title>The genome of Dioscorea zingiberensis sheds light on the biosynthesis, origin and evolution of the medicinally important diosgenin saponins.</title>
        <authorList>
            <person name="Li Y."/>
            <person name="Tan C."/>
            <person name="Li Z."/>
            <person name="Guo J."/>
            <person name="Li S."/>
            <person name="Chen X."/>
            <person name="Wang C."/>
            <person name="Dai X."/>
            <person name="Yang H."/>
            <person name="Song W."/>
            <person name="Hou L."/>
            <person name="Xu J."/>
            <person name="Tong Z."/>
            <person name="Xu A."/>
            <person name="Yuan X."/>
            <person name="Wang W."/>
            <person name="Yang Q."/>
            <person name="Chen L."/>
            <person name="Sun Z."/>
            <person name="Wang K."/>
            <person name="Pan B."/>
            <person name="Chen J."/>
            <person name="Bao Y."/>
            <person name="Liu F."/>
            <person name="Qi X."/>
            <person name="Gang D.R."/>
            <person name="Wen J."/>
            <person name="Li J."/>
        </authorList>
    </citation>
    <scope>NUCLEOTIDE SEQUENCE</scope>
    <source>
        <strain evidence="3">Dzin_1.0</strain>
    </source>
</reference>
<evidence type="ECO:0000259" key="2">
    <source>
        <dbReference type="Pfam" id="PF03078"/>
    </source>
</evidence>
<accession>A0A9D5CZ39</accession>
<proteinExistence type="predicted"/>
<dbReference type="EMBL" id="JAGGNH010000002">
    <property type="protein sequence ID" value="KAJ0981579.1"/>
    <property type="molecule type" value="Genomic_DNA"/>
</dbReference>
<evidence type="ECO:0000256" key="1">
    <source>
        <dbReference type="SAM" id="MobiDB-lite"/>
    </source>
</evidence>
<evidence type="ECO:0000313" key="3">
    <source>
        <dbReference type="EMBL" id="KAJ0981579.1"/>
    </source>
</evidence>
<feature type="compositionally biased region" description="Basic residues" evidence="1">
    <location>
        <begin position="1"/>
        <end position="13"/>
    </location>
</feature>
<dbReference type="InterPro" id="IPR004312">
    <property type="entry name" value="ATHILA_Orf1_C"/>
</dbReference>